<dbReference type="STRING" id="1392255.A0A2I1BUX6"/>
<accession>A0A2I1BUX6</accession>
<evidence type="ECO:0000313" key="2">
    <source>
        <dbReference type="EMBL" id="PKX89190.1"/>
    </source>
</evidence>
<dbReference type="PANTHER" id="PTHR47534:SF3">
    <property type="entry name" value="ALCOHOL DEHYDROGENASE-LIKE C-TERMINAL DOMAIN-CONTAINING PROTEIN"/>
    <property type="match status" value="1"/>
</dbReference>
<keyword evidence="3" id="KW-1185">Reference proteome</keyword>
<sequence>MVETTAIRECNARFASEQHAGLVCVFAGATSGIGASTLERMALMLHAPTFYVLGRSAARFASQHAKLESLNPSCKVVFLEAEVSLLSNVDSVCKQITAAEQKVDCLYMSPGLIPLNGPQCTCPQVLNLQTLTGRVDTKEGLETCFAISYYSRMRLVWNLLPLLRQSPQPRVLTVLNGGREKSMHDEDICLEQHWSPLAVVNHSTTMTSLAFEHLAENDKQITFLHAFPGWVRTDIFARLTAPESSGVAWRVTLAAIRGLVAVVMLIFGMSAEESGERQAFHLTSDRYSPGAWRISPKSDQISAPGVLEQYRERGWPEKVWEHTLRVFDKALAIGSDSVVN</sequence>
<dbReference type="Gene3D" id="3.40.50.720">
    <property type="entry name" value="NAD(P)-binding Rossmann-like Domain"/>
    <property type="match status" value="1"/>
</dbReference>
<name>A0A2I1BUX6_ASPN1</name>
<evidence type="ECO:0000256" key="1">
    <source>
        <dbReference type="ARBA" id="ARBA00023002"/>
    </source>
</evidence>
<gene>
    <name evidence="2" type="ORF">P174DRAFT_396784</name>
</gene>
<dbReference type="AlphaFoldDB" id="A0A2I1BUX6"/>
<evidence type="ECO:0000313" key="3">
    <source>
        <dbReference type="Proteomes" id="UP000234474"/>
    </source>
</evidence>
<dbReference type="InterPro" id="IPR036291">
    <property type="entry name" value="NAD(P)-bd_dom_sf"/>
</dbReference>
<dbReference type="InterPro" id="IPR002347">
    <property type="entry name" value="SDR_fam"/>
</dbReference>
<protein>
    <recommendedName>
        <fullName evidence="4">Short-chain dehydrogenases/reductase</fullName>
    </recommendedName>
</protein>
<dbReference type="SUPFAM" id="SSF51735">
    <property type="entry name" value="NAD(P)-binding Rossmann-fold domains"/>
    <property type="match status" value="1"/>
</dbReference>
<comment type="caution">
    <text evidence="2">The sequence shown here is derived from an EMBL/GenBank/DDBJ whole genome shotgun (WGS) entry which is preliminary data.</text>
</comment>
<dbReference type="Proteomes" id="UP000234474">
    <property type="component" value="Unassembled WGS sequence"/>
</dbReference>
<evidence type="ECO:0008006" key="4">
    <source>
        <dbReference type="Google" id="ProtNLM"/>
    </source>
</evidence>
<dbReference type="InterPro" id="IPR052228">
    <property type="entry name" value="Sec_Metab_Biosynth_Oxidored"/>
</dbReference>
<dbReference type="Pfam" id="PF00106">
    <property type="entry name" value="adh_short"/>
    <property type="match status" value="1"/>
</dbReference>
<dbReference type="OrthoDB" id="2898509at2759"/>
<dbReference type="RefSeq" id="XP_024677785.1">
    <property type="nucleotide sequence ID" value="XM_024823755.1"/>
</dbReference>
<dbReference type="PANTHER" id="PTHR47534">
    <property type="entry name" value="YALI0E05731P"/>
    <property type="match status" value="1"/>
</dbReference>
<keyword evidence="1" id="KW-0560">Oxidoreductase</keyword>
<reference evidence="3" key="1">
    <citation type="journal article" date="2018" name="Proc. Natl. Acad. Sci. U.S.A.">
        <title>Linking secondary metabolites to gene clusters through genome sequencing of six diverse Aspergillus species.</title>
        <authorList>
            <person name="Kaerboelling I."/>
            <person name="Vesth T.C."/>
            <person name="Frisvad J.C."/>
            <person name="Nybo J.L."/>
            <person name="Theobald S."/>
            <person name="Kuo A."/>
            <person name="Bowyer P."/>
            <person name="Matsuda Y."/>
            <person name="Mondo S."/>
            <person name="Lyhne E.K."/>
            <person name="Kogle M.E."/>
            <person name="Clum A."/>
            <person name="Lipzen A."/>
            <person name="Salamov A."/>
            <person name="Ngan C.Y."/>
            <person name="Daum C."/>
            <person name="Chiniquy J."/>
            <person name="Barry K."/>
            <person name="LaButti K."/>
            <person name="Haridas S."/>
            <person name="Simmons B.A."/>
            <person name="Magnuson J.K."/>
            <person name="Mortensen U.H."/>
            <person name="Larsen T.O."/>
            <person name="Grigoriev I.V."/>
            <person name="Baker S.E."/>
            <person name="Andersen M.R."/>
        </authorList>
    </citation>
    <scope>NUCLEOTIDE SEQUENCE [LARGE SCALE GENOMIC DNA]</scope>
    <source>
        <strain evidence="3">IBT 16806</strain>
    </source>
</reference>
<dbReference type="VEuPathDB" id="FungiDB:P174DRAFT_396784"/>
<dbReference type="EMBL" id="MSZS01000010">
    <property type="protein sequence ID" value="PKX89190.1"/>
    <property type="molecule type" value="Genomic_DNA"/>
</dbReference>
<proteinExistence type="predicted"/>
<dbReference type="GeneID" id="36531080"/>
<dbReference type="OMA" id="RECNARF"/>
<organism evidence="2 3">
    <name type="scientific">Aspergillus novofumigatus (strain IBT 16806)</name>
    <dbReference type="NCBI Taxonomy" id="1392255"/>
    <lineage>
        <taxon>Eukaryota</taxon>
        <taxon>Fungi</taxon>
        <taxon>Dikarya</taxon>
        <taxon>Ascomycota</taxon>
        <taxon>Pezizomycotina</taxon>
        <taxon>Eurotiomycetes</taxon>
        <taxon>Eurotiomycetidae</taxon>
        <taxon>Eurotiales</taxon>
        <taxon>Aspergillaceae</taxon>
        <taxon>Aspergillus</taxon>
        <taxon>Aspergillus subgen. Fumigati</taxon>
    </lineage>
</organism>
<dbReference type="GO" id="GO:0016491">
    <property type="term" value="F:oxidoreductase activity"/>
    <property type="evidence" value="ECO:0007669"/>
    <property type="project" value="UniProtKB-KW"/>
</dbReference>